<dbReference type="GO" id="GO:0006397">
    <property type="term" value="P:mRNA processing"/>
    <property type="evidence" value="ECO:0007669"/>
    <property type="project" value="UniProtKB-KW"/>
</dbReference>
<dbReference type="GO" id="GO:1990817">
    <property type="term" value="F:poly(A) RNA polymerase activity"/>
    <property type="evidence" value="ECO:0007669"/>
    <property type="project" value="UniProtKB-EC"/>
</dbReference>
<evidence type="ECO:0000313" key="11">
    <source>
        <dbReference type="EMBL" id="KAL3104657.1"/>
    </source>
</evidence>
<keyword evidence="8" id="KW-0539">Nucleus</keyword>
<keyword evidence="4" id="KW-0507">mRNA processing</keyword>
<evidence type="ECO:0000256" key="4">
    <source>
        <dbReference type="ARBA" id="ARBA00022664"/>
    </source>
</evidence>
<evidence type="ECO:0000256" key="7">
    <source>
        <dbReference type="ARBA" id="ARBA00022840"/>
    </source>
</evidence>
<dbReference type="GO" id="GO:0005524">
    <property type="term" value="F:ATP binding"/>
    <property type="evidence" value="ECO:0007669"/>
    <property type="project" value="UniProtKB-KW"/>
</dbReference>
<keyword evidence="12" id="KW-1185">Reference proteome</keyword>
<evidence type="ECO:0000256" key="9">
    <source>
        <dbReference type="ARBA" id="ARBA00048830"/>
    </source>
</evidence>
<organism evidence="11 12">
    <name type="scientific">Heterodera trifolii</name>
    <dbReference type="NCBI Taxonomy" id="157864"/>
    <lineage>
        <taxon>Eukaryota</taxon>
        <taxon>Metazoa</taxon>
        <taxon>Ecdysozoa</taxon>
        <taxon>Nematoda</taxon>
        <taxon>Chromadorea</taxon>
        <taxon>Rhabditida</taxon>
        <taxon>Tylenchina</taxon>
        <taxon>Tylenchomorpha</taxon>
        <taxon>Tylenchoidea</taxon>
        <taxon>Heteroderidae</taxon>
        <taxon>Heteroderinae</taxon>
        <taxon>Heterodera</taxon>
    </lineage>
</organism>
<reference evidence="11 12" key="1">
    <citation type="submission" date="2024-10" db="EMBL/GenBank/DDBJ databases">
        <authorList>
            <person name="Kim D."/>
        </authorList>
    </citation>
    <scope>NUCLEOTIDE SEQUENCE [LARGE SCALE GENOMIC DNA]</scope>
    <source>
        <strain evidence="11">BH-2024</strain>
    </source>
</reference>
<feature type="domain" description="Poly(A) polymerase central" evidence="10">
    <location>
        <begin position="170"/>
        <end position="253"/>
    </location>
</feature>
<keyword evidence="6" id="KW-0547">Nucleotide-binding</keyword>
<dbReference type="PANTHER" id="PTHR10682:SF10">
    <property type="entry name" value="POLYNUCLEOTIDE ADENYLYLTRANSFERASE"/>
    <property type="match status" value="1"/>
</dbReference>
<evidence type="ECO:0000256" key="3">
    <source>
        <dbReference type="ARBA" id="ARBA00012388"/>
    </source>
</evidence>
<dbReference type="EMBL" id="JBICBT010000704">
    <property type="protein sequence ID" value="KAL3104657.1"/>
    <property type="molecule type" value="Genomic_DNA"/>
</dbReference>
<comment type="similarity">
    <text evidence="2">Belongs to the poly(A) polymerase family.</text>
</comment>
<dbReference type="InterPro" id="IPR007012">
    <property type="entry name" value="PolA_pol_cen_dom"/>
</dbReference>
<dbReference type="SUPFAM" id="SSF81631">
    <property type="entry name" value="PAP/OAS1 substrate-binding domain"/>
    <property type="match status" value="1"/>
</dbReference>
<evidence type="ECO:0000256" key="6">
    <source>
        <dbReference type="ARBA" id="ARBA00022741"/>
    </source>
</evidence>
<dbReference type="Proteomes" id="UP001620626">
    <property type="component" value="Unassembled WGS sequence"/>
</dbReference>
<evidence type="ECO:0000256" key="2">
    <source>
        <dbReference type="ARBA" id="ARBA00010912"/>
    </source>
</evidence>
<comment type="caution">
    <text evidence="11">The sequence shown here is derived from an EMBL/GenBank/DDBJ whole genome shotgun (WGS) entry which is preliminary data.</text>
</comment>
<keyword evidence="7" id="KW-0067">ATP-binding</keyword>
<name>A0ABD2KNY9_9BILA</name>
<comment type="catalytic activity">
    <reaction evidence="9">
        <text>RNA(n) + ATP = RNA(n)-3'-adenine ribonucleotide + diphosphate</text>
        <dbReference type="Rhea" id="RHEA:11332"/>
        <dbReference type="Rhea" id="RHEA-COMP:14527"/>
        <dbReference type="Rhea" id="RHEA-COMP:17347"/>
        <dbReference type="ChEBI" id="CHEBI:30616"/>
        <dbReference type="ChEBI" id="CHEBI:33019"/>
        <dbReference type="ChEBI" id="CHEBI:140395"/>
        <dbReference type="ChEBI" id="CHEBI:173115"/>
        <dbReference type="EC" id="2.7.7.19"/>
    </reaction>
</comment>
<evidence type="ECO:0000259" key="10">
    <source>
        <dbReference type="Pfam" id="PF04928"/>
    </source>
</evidence>
<evidence type="ECO:0000256" key="8">
    <source>
        <dbReference type="ARBA" id="ARBA00023242"/>
    </source>
</evidence>
<dbReference type="GO" id="GO:0005634">
    <property type="term" value="C:nucleus"/>
    <property type="evidence" value="ECO:0007669"/>
    <property type="project" value="UniProtKB-SubCell"/>
</dbReference>
<gene>
    <name evidence="11" type="ORF">niasHT_022368</name>
</gene>
<keyword evidence="5" id="KW-0808">Transferase</keyword>
<sequence>MWRRIVLLRTVPGFVGDSNAKILEGPRQFSADAPTQGPTQISNVLRILTIKTAQVIRADHIFDEGVYWNDQEWHESEKNRMLEKLNKATGADEKAEIVMEIELLNRNSAMLSHERAMALEQRGKVKEWTGAIRIIADFGIWKKIVEILTDETLQEENIEENDSENSVGKFRVVLIYLEQWAKNKHIYSDQFGLFNRKMLLVLLAKIFLLFPNSSIPFIIDKFFLTFSLWDWQMPVQLARIERNRRAEFLNWTTSREWFWKRQMAEENVMKSIRKETAMVAASFITLHCQGNGLYVSGRWNENGQTADLPLPSELTMFVSRKNKDGTVSFISNSNRMFLTVLPNAFGRIVLAQNNQPTDGSTKFKLIPYTDGTYAIKAASIGKYVSCRNYAYQLFANREKVEGPFERFYLDIVTTLAEFVTARVPLKLRHFKAQRKHG</sequence>
<evidence type="ECO:0000256" key="5">
    <source>
        <dbReference type="ARBA" id="ARBA00022679"/>
    </source>
</evidence>
<protein>
    <recommendedName>
        <fullName evidence="3">polynucleotide adenylyltransferase</fullName>
        <ecNumber evidence="3">2.7.7.19</ecNumber>
    </recommendedName>
</protein>
<evidence type="ECO:0000313" key="12">
    <source>
        <dbReference type="Proteomes" id="UP001620626"/>
    </source>
</evidence>
<dbReference type="PANTHER" id="PTHR10682">
    <property type="entry name" value="POLY A POLYMERASE"/>
    <property type="match status" value="1"/>
</dbReference>
<dbReference type="EC" id="2.7.7.19" evidence="3"/>
<dbReference type="Pfam" id="PF04928">
    <property type="entry name" value="PAP_central"/>
    <property type="match status" value="1"/>
</dbReference>
<evidence type="ECO:0000256" key="1">
    <source>
        <dbReference type="ARBA" id="ARBA00004123"/>
    </source>
</evidence>
<accession>A0ABD2KNY9</accession>
<comment type="subcellular location">
    <subcellularLocation>
        <location evidence="1">Nucleus</location>
    </subcellularLocation>
</comment>
<dbReference type="Gene3D" id="1.10.1410.10">
    <property type="match status" value="1"/>
</dbReference>
<dbReference type="AlphaFoldDB" id="A0ABD2KNY9"/>
<proteinExistence type="inferred from homology"/>
<dbReference type="CDD" id="cd00257">
    <property type="entry name" value="beta-trefoil_FSCN-like"/>
    <property type="match status" value="1"/>
</dbReference>